<dbReference type="Pfam" id="PF00072">
    <property type="entry name" value="Response_reg"/>
    <property type="match status" value="1"/>
</dbReference>
<evidence type="ECO:0000313" key="9">
    <source>
        <dbReference type="Proteomes" id="UP001597097"/>
    </source>
</evidence>
<dbReference type="PANTHER" id="PTHR43214">
    <property type="entry name" value="TWO-COMPONENT RESPONSE REGULATOR"/>
    <property type="match status" value="1"/>
</dbReference>
<dbReference type="CDD" id="cd06170">
    <property type="entry name" value="LuxR_C_like"/>
    <property type="match status" value="1"/>
</dbReference>
<evidence type="ECO:0000313" key="8">
    <source>
        <dbReference type="EMBL" id="MFD1537151.1"/>
    </source>
</evidence>
<protein>
    <submittedName>
        <fullName evidence="8">Response regulator</fullName>
    </submittedName>
</protein>
<keyword evidence="9" id="KW-1185">Reference proteome</keyword>
<organism evidence="8 9">
    <name type="scientific">Nonomuraea guangzhouensis</name>
    <dbReference type="NCBI Taxonomy" id="1291555"/>
    <lineage>
        <taxon>Bacteria</taxon>
        <taxon>Bacillati</taxon>
        <taxon>Actinomycetota</taxon>
        <taxon>Actinomycetes</taxon>
        <taxon>Streptosporangiales</taxon>
        <taxon>Streptosporangiaceae</taxon>
        <taxon>Nonomuraea</taxon>
    </lineage>
</organism>
<accession>A0ABW4G4F0</accession>
<evidence type="ECO:0000259" key="6">
    <source>
        <dbReference type="PROSITE" id="PS50043"/>
    </source>
</evidence>
<dbReference type="PROSITE" id="PS50043">
    <property type="entry name" value="HTH_LUXR_2"/>
    <property type="match status" value="1"/>
</dbReference>
<dbReference type="RefSeq" id="WP_219535978.1">
    <property type="nucleotide sequence ID" value="NZ_JAHKRM010000027.1"/>
</dbReference>
<name>A0ABW4G4F0_9ACTN</name>
<dbReference type="SMART" id="SM00448">
    <property type="entry name" value="REC"/>
    <property type="match status" value="1"/>
</dbReference>
<keyword evidence="3" id="KW-0238">DNA-binding</keyword>
<evidence type="ECO:0000259" key="7">
    <source>
        <dbReference type="PROSITE" id="PS50110"/>
    </source>
</evidence>
<feature type="modified residue" description="4-aspartylphosphate" evidence="5">
    <location>
        <position position="54"/>
    </location>
</feature>
<evidence type="ECO:0000256" key="1">
    <source>
        <dbReference type="ARBA" id="ARBA00022553"/>
    </source>
</evidence>
<keyword evidence="4" id="KW-0804">Transcription</keyword>
<evidence type="ECO:0000256" key="4">
    <source>
        <dbReference type="ARBA" id="ARBA00023163"/>
    </source>
</evidence>
<dbReference type="CDD" id="cd17535">
    <property type="entry name" value="REC_NarL-like"/>
    <property type="match status" value="1"/>
</dbReference>
<proteinExistence type="predicted"/>
<dbReference type="InterPro" id="IPR058245">
    <property type="entry name" value="NreC/VraR/RcsB-like_REC"/>
</dbReference>
<keyword evidence="1 5" id="KW-0597">Phosphoprotein</keyword>
<dbReference type="SMART" id="SM00421">
    <property type="entry name" value="HTH_LUXR"/>
    <property type="match status" value="1"/>
</dbReference>
<evidence type="ECO:0000256" key="3">
    <source>
        <dbReference type="ARBA" id="ARBA00023125"/>
    </source>
</evidence>
<sequence>MIRVLVADDQALVRAGVRMLLQVAGDMEVVAEAQDGAEAVRLAEQHLPDVILMDLRMPRVDGLEATRRVLAARPATRIVVLTTFAEDSDVYAALRAGAVGFLVKDDEPERMVDAVRRAVTGEQLLGPSVLRRVVARFLAAEEETTMPVPAVLTDRELEVLALVGTGLSNAEIAEELHVGITTVKSHVAAAMDKLGLRNRIQAAVVAHRSGLVDAAFRPVRHPRGGPAD</sequence>
<dbReference type="InterPro" id="IPR039420">
    <property type="entry name" value="WalR-like"/>
</dbReference>
<keyword evidence="2" id="KW-0805">Transcription regulation</keyword>
<dbReference type="Pfam" id="PF00196">
    <property type="entry name" value="GerE"/>
    <property type="match status" value="1"/>
</dbReference>
<dbReference type="EMBL" id="JBHUCM010000008">
    <property type="protein sequence ID" value="MFD1537151.1"/>
    <property type="molecule type" value="Genomic_DNA"/>
</dbReference>
<dbReference type="PANTHER" id="PTHR43214:SF24">
    <property type="entry name" value="TRANSCRIPTIONAL REGULATORY PROTEIN NARL-RELATED"/>
    <property type="match status" value="1"/>
</dbReference>
<dbReference type="PROSITE" id="PS50110">
    <property type="entry name" value="RESPONSE_REGULATORY"/>
    <property type="match status" value="1"/>
</dbReference>
<reference evidence="9" key="1">
    <citation type="journal article" date="2019" name="Int. J. Syst. Evol. Microbiol.">
        <title>The Global Catalogue of Microorganisms (GCM) 10K type strain sequencing project: providing services to taxonomists for standard genome sequencing and annotation.</title>
        <authorList>
            <consortium name="The Broad Institute Genomics Platform"/>
            <consortium name="The Broad Institute Genome Sequencing Center for Infectious Disease"/>
            <person name="Wu L."/>
            <person name="Ma J."/>
        </authorList>
    </citation>
    <scope>NUCLEOTIDE SEQUENCE [LARGE SCALE GENOMIC DNA]</scope>
    <source>
        <strain evidence="9">CGMCC 1.15399</strain>
    </source>
</reference>
<evidence type="ECO:0000256" key="5">
    <source>
        <dbReference type="PROSITE-ProRule" id="PRU00169"/>
    </source>
</evidence>
<feature type="domain" description="Response regulatory" evidence="7">
    <location>
        <begin position="3"/>
        <end position="119"/>
    </location>
</feature>
<gene>
    <name evidence="8" type="ORF">ACFSJ0_08910</name>
</gene>
<dbReference type="Proteomes" id="UP001597097">
    <property type="component" value="Unassembled WGS sequence"/>
</dbReference>
<dbReference type="PROSITE" id="PS00622">
    <property type="entry name" value="HTH_LUXR_1"/>
    <property type="match status" value="1"/>
</dbReference>
<comment type="caution">
    <text evidence="8">The sequence shown here is derived from an EMBL/GenBank/DDBJ whole genome shotgun (WGS) entry which is preliminary data.</text>
</comment>
<dbReference type="InterPro" id="IPR000792">
    <property type="entry name" value="Tscrpt_reg_LuxR_C"/>
</dbReference>
<dbReference type="InterPro" id="IPR001789">
    <property type="entry name" value="Sig_transdc_resp-reg_receiver"/>
</dbReference>
<evidence type="ECO:0000256" key="2">
    <source>
        <dbReference type="ARBA" id="ARBA00023015"/>
    </source>
</evidence>
<feature type="domain" description="HTH luxR-type" evidence="6">
    <location>
        <begin position="145"/>
        <end position="210"/>
    </location>
</feature>